<keyword evidence="3" id="KW-1185">Reference proteome</keyword>
<dbReference type="Proteomes" id="UP001626550">
    <property type="component" value="Unassembled WGS sequence"/>
</dbReference>
<comment type="caution">
    <text evidence="2">The sequence shown here is derived from an EMBL/GenBank/DDBJ whole genome shotgun (WGS) entry which is preliminary data.</text>
</comment>
<sequence length="386" mass="44054">MWAIPDQPNGPIDGYLVEETEKRVNFSTNGTNIIVDKLNSCTSYTFQVAAFNNMTVLKVGGGNGPKEKLELKLQFLEEFDPVNNDTVAIEVTQNTGNVNISWQNPLPQKCFAIYSVCIDDMTTAETENEFIQVNDLEGNKMHSVTIAIKVNGRVKQSKYRRFNVPVYAPEKVQNLTCAQVEEGMVIECKWQGPNKLNGDLQHCQVQVSNGYSTQVKENRVLLKNMDGKRFADAQNYTIDVRCFTVAYGESVSTQIQTFQAKYSQAVMDKYMYDIGSNLNVKNSTLTLNFAEFGQTWSYDLQKITLYILNRRTNLPAQTCYQDLCQIARDPSIKCWEVTLQEGNFKNEIFRLVNVDLNGVYLQLRFYYKPDPWCWTASKQYQINSGT</sequence>
<organism evidence="2 3">
    <name type="scientific">Cichlidogyrus casuarinus</name>
    <dbReference type="NCBI Taxonomy" id="1844966"/>
    <lineage>
        <taxon>Eukaryota</taxon>
        <taxon>Metazoa</taxon>
        <taxon>Spiralia</taxon>
        <taxon>Lophotrochozoa</taxon>
        <taxon>Platyhelminthes</taxon>
        <taxon>Monogenea</taxon>
        <taxon>Monopisthocotylea</taxon>
        <taxon>Dactylogyridea</taxon>
        <taxon>Ancyrocephalidae</taxon>
        <taxon>Cichlidogyrus</taxon>
    </lineage>
</organism>
<dbReference type="InterPro" id="IPR036116">
    <property type="entry name" value="FN3_sf"/>
</dbReference>
<evidence type="ECO:0000259" key="1">
    <source>
        <dbReference type="PROSITE" id="PS50853"/>
    </source>
</evidence>
<dbReference type="SUPFAM" id="SSF49265">
    <property type="entry name" value="Fibronectin type III"/>
    <property type="match status" value="2"/>
</dbReference>
<proteinExistence type="predicted"/>
<gene>
    <name evidence="2" type="ORF">Ciccas_009919</name>
</gene>
<dbReference type="CDD" id="cd00063">
    <property type="entry name" value="FN3"/>
    <property type="match status" value="1"/>
</dbReference>
<dbReference type="AlphaFoldDB" id="A0ABD2PVL8"/>
<name>A0ABD2PVL8_9PLAT</name>
<accession>A0ABD2PVL8</accession>
<reference evidence="2 3" key="1">
    <citation type="submission" date="2024-11" db="EMBL/GenBank/DDBJ databases">
        <title>Adaptive evolution of stress response genes in parasites aligns with host niche diversity.</title>
        <authorList>
            <person name="Hahn C."/>
            <person name="Resl P."/>
        </authorList>
    </citation>
    <scope>NUCLEOTIDE SEQUENCE [LARGE SCALE GENOMIC DNA]</scope>
    <source>
        <strain evidence="2">EGGRZ-B1_66</strain>
        <tissue evidence="2">Body</tissue>
    </source>
</reference>
<evidence type="ECO:0000313" key="3">
    <source>
        <dbReference type="Proteomes" id="UP001626550"/>
    </source>
</evidence>
<evidence type="ECO:0000313" key="2">
    <source>
        <dbReference type="EMBL" id="KAL3311498.1"/>
    </source>
</evidence>
<protein>
    <recommendedName>
        <fullName evidence="1">Fibronectin type-III domain-containing protein</fullName>
    </recommendedName>
</protein>
<dbReference type="InterPro" id="IPR003961">
    <property type="entry name" value="FN3_dom"/>
</dbReference>
<dbReference type="InterPro" id="IPR013783">
    <property type="entry name" value="Ig-like_fold"/>
</dbReference>
<dbReference type="PROSITE" id="PS50853">
    <property type="entry name" value="FN3"/>
    <property type="match status" value="1"/>
</dbReference>
<dbReference type="EMBL" id="JBJKFK010002187">
    <property type="protein sequence ID" value="KAL3311498.1"/>
    <property type="molecule type" value="Genomic_DNA"/>
</dbReference>
<dbReference type="Pfam" id="PF00041">
    <property type="entry name" value="fn3"/>
    <property type="match status" value="1"/>
</dbReference>
<feature type="domain" description="Fibronectin type-III" evidence="1">
    <location>
        <begin position="1"/>
        <end position="74"/>
    </location>
</feature>
<dbReference type="Gene3D" id="2.60.40.10">
    <property type="entry name" value="Immunoglobulins"/>
    <property type="match status" value="1"/>
</dbReference>